<dbReference type="Pfam" id="PF17541">
    <property type="entry name" value="TssC"/>
    <property type="match status" value="1"/>
</dbReference>
<evidence type="ECO:0000313" key="2">
    <source>
        <dbReference type="Proteomes" id="UP001589585"/>
    </source>
</evidence>
<dbReference type="EMBL" id="JBHMFC010000016">
    <property type="protein sequence ID" value="MFB9056263.1"/>
    <property type="molecule type" value="Genomic_DNA"/>
</dbReference>
<name>A0ABV5F9Z3_9FLAO</name>
<dbReference type="RefSeq" id="WP_379860459.1">
    <property type="nucleotide sequence ID" value="NZ_JBHMFC010000016.1"/>
</dbReference>
<accession>A0ABV5F9Z3</accession>
<comment type="caution">
    <text evidence="1">The sequence shown here is derived from an EMBL/GenBank/DDBJ whole genome shotgun (WGS) entry which is preliminary data.</text>
</comment>
<protein>
    <submittedName>
        <fullName evidence="1">DUF5458 family protein</fullName>
    </submittedName>
</protein>
<dbReference type="Proteomes" id="UP001589585">
    <property type="component" value="Unassembled WGS sequence"/>
</dbReference>
<evidence type="ECO:0000313" key="1">
    <source>
        <dbReference type="EMBL" id="MFB9056263.1"/>
    </source>
</evidence>
<keyword evidence="2" id="KW-1185">Reference proteome</keyword>
<dbReference type="InterPro" id="IPR035576">
    <property type="entry name" value="T6SS_TssC"/>
</dbReference>
<sequence length="455" mass="52236">MSEKTQTQKSIITQSQESKQTEAIDALDALKEYGGFAFLENVIDGYTNLNPNKKARRNIFLSDNQWSHERKNLTNRLTVWLDLLKSNKNSEEMRDIAKEKALKIEDILNANIKKALKRTNELETSYRSLAFFYKNTESDKVKNVTIVNASLDQLKDLDNPYFINYIGDELKQNFDRLDLRQNYSLLVLPGYLGSNSVLDTWSKIAYENKACLLTDFQDLDSPDDVVDLFFNSNHTGGDVYKSNTMMTCNWLLGRKKDDVVGEEENLYVPPSSALAGKIYNTLMSQVVAGKKFGGLNDVESVRFDLKKSEISELERMGLVPMVNEYSKVMAFSAKTLFNGDNLGLQTYSVVRVFDYITKVLFDFLNRRAFENWTTRTEADLRSQIVKFLDSIHGPTKLIEKFKIMKIEQDPNQKDRVLIDIHITPYFPAKSFVIQLDGHKGDGPEEAVWQSEYNQQ</sequence>
<organism evidence="1 2">
    <name type="scientific">Mariniflexile ostreae</name>
    <dbReference type="NCBI Taxonomy" id="1520892"/>
    <lineage>
        <taxon>Bacteria</taxon>
        <taxon>Pseudomonadati</taxon>
        <taxon>Bacteroidota</taxon>
        <taxon>Flavobacteriia</taxon>
        <taxon>Flavobacteriales</taxon>
        <taxon>Flavobacteriaceae</taxon>
        <taxon>Mariniflexile</taxon>
    </lineage>
</organism>
<reference evidence="1 2" key="1">
    <citation type="submission" date="2024-09" db="EMBL/GenBank/DDBJ databases">
        <authorList>
            <person name="Sun Q."/>
            <person name="Mori K."/>
        </authorList>
    </citation>
    <scope>NUCLEOTIDE SEQUENCE [LARGE SCALE GENOMIC DNA]</scope>
    <source>
        <strain evidence="1 2">CECT 8622</strain>
    </source>
</reference>
<proteinExistence type="predicted"/>
<gene>
    <name evidence="1" type="ORF">ACFFU9_05850</name>
</gene>